<dbReference type="AlphaFoldDB" id="A0A5F8GHA1"/>
<keyword evidence="2" id="KW-1185">Reference proteome</keyword>
<reference evidence="1 2" key="1">
    <citation type="journal article" date="2007" name="Nature">
        <title>Genome of the marsupial Monodelphis domestica reveals innovation in non-coding sequences.</title>
        <authorList>
            <person name="Mikkelsen T.S."/>
            <person name="Wakefield M.J."/>
            <person name="Aken B."/>
            <person name="Amemiya C.T."/>
            <person name="Chang J.L."/>
            <person name="Duke S."/>
            <person name="Garber M."/>
            <person name="Gentles A.J."/>
            <person name="Goodstadt L."/>
            <person name="Heger A."/>
            <person name="Jurka J."/>
            <person name="Kamal M."/>
            <person name="Mauceli E."/>
            <person name="Searle S.M."/>
            <person name="Sharpe T."/>
            <person name="Baker M.L."/>
            <person name="Batzer M.A."/>
            <person name="Benos P.V."/>
            <person name="Belov K."/>
            <person name="Clamp M."/>
            <person name="Cook A."/>
            <person name="Cuff J."/>
            <person name="Das R."/>
            <person name="Davidow L."/>
            <person name="Deakin J.E."/>
            <person name="Fazzari M.J."/>
            <person name="Glass J.L."/>
            <person name="Grabherr M."/>
            <person name="Greally J.M."/>
            <person name="Gu W."/>
            <person name="Hore T.A."/>
            <person name="Huttley G.A."/>
            <person name="Kleber M."/>
            <person name="Jirtle R.L."/>
            <person name="Koina E."/>
            <person name="Lee J.T."/>
            <person name="Mahony S."/>
            <person name="Marra M.A."/>
            <person name="Miller R.D."/>
            <person name="Nicholls R.D."/>
            <person name="Oda M."/>
            <person name="Papenfuss A.T."/>
            <person name="Parra Z.E."/>
            <person name="Pollock D.D."/>
            <person name="Ray D.A."/>
            <person name="Schein J.E."/>
            <person name="Speed T.P."/>
            <person name="Thompson K."/>
            <person name="VandeBerg J.L."/>
            <person name="Wade C.M."/>
            <person name="Walker J.A."/>
            <person name="Waters P.D."/>
            <person name="Webber C."/>
            <person name="Weidman J.R."/>
            <person name="Xie X."/>
            <person name="Zody M.C."/>
            <person name="Baldwin J."/>
            <person name="Abdouelleil A."/>
            <person name="Abdulkadir J."/>
            <person name="Abebe A."/>
            <person name="Abera B."/>
            <person name="Abreu J."/>
            <person name="Acer S.C."/>
            <person name="Aftuck L."/>
            <person name="Alexander A."/>
            <person name="An P."/>
            <person name="Anderson E."/>
            <person name="Anderson S."/>
            <person name="Arachi H."/>
            <person name="Azer M."/>
            <person name="Bachantsang P."/>
            <person name="Barry A."/>
            <person name="Bayul T."/>
            <person name="Berlin A."/>
            <person name="Bessette D."/>
            <person name="Bloom T."/>
            <person name="Bloom T."/>
            <person name="Boguslavskiy L."/>
            <person name="Bonnet C."/>
            <person name="Boukhgalter B."/>
            <person name="Bourzgui I."/>
            <person name="Brown A."/>
            <person name="Cahill P."/>
            <person name="Channer S."/>
            <person name="Cheshatsang Y."/>
            <person name="Chuda L."/>
            <person name="Citroen M."/>
            <person name="Collymore A."/>
            <person name="Cooke P."/>
            <person name="Costello M."/>
            <person name="D'Aco K."/>
            <person name="Daza R."/>
            <person name="De Haan G."/>
            <person name="DeGray S."/>
            <person name="DeMaso C."/>
            <person name="Dhargay N."/>
            <person name="Dooley K."/>
            <person name="Dooley E."/>
            <person name="Doricent M."/>
            <person name="Dorje P."/>
            <person name="Dorjee K."/>
            <person name="Dupes A."/>
            <person name="Elong R."/>
            <person name="Falk J."/>
            <person name="Farina A."/>
            <person name="Faro S."/>
            <person name="Ferguson D."/>
            <person name="Fisher S."/>
            <person name="Foley C.D."/>
            <person name="Franke A."/>
            <person name="Friedrich D."/>
            <person name="Gadbois L."/>
            <person name="Gearin G."/>
            <person name="Gearin C.R."/>
            <person name="Giannoukos G."/>
            <person name="Goode T."/>
            <person name="Graham J."/>
            <person name="Grandbois E."/>
            <person name="Grewal S."/>
            <person name="Gyaltsen K."/>
            <person name="Hafez N."/>
            <person name="Hagos B."/>
            <person name="Hall J."/>
            <person name="Henson C."/>
            <person name="Hollinger A."/>
            <person name="Honan T."/>
            <person name="Huard M.D."/>
            <person name="Hughes L."/>
            <person name="Hurhula B."/>
            <person name="Husby M.E."/>
            <person name="Kamat A."/>
            <person name="Kanga B."/>
            <person name="Kashin S."/>
            <person name="Khazanovich D."/>
            <person name="Kisner P."/>
            <person name="Lance K."/>
            <person name="Lara M."/>
            <person name="Lee W."/>
            <person name="Lennon N."/>
            <person name="Letendre F."/>
            <person name="LeVine R."/>
            <person name="Lipovsky A."/>
            <person name="Liu X."/>
            <person name="Liu J."/>
            <person name="Liu S."/>
            <person name="Lokyitsang T."/>
            <person name="Lokyitsang Y."/>
            <person name="Lubonja R."/>
            <person name="Lui A."/>
            <person name="MacDonald P."/>
            <person name="Magnisalis V."/>
            <person name="Maru K."/>
            <person name="Matthews C."/>
            <person name="McCusker W."/>
            <person name="McDonough S."/>
            <person name="Mehta T."/>
            <person name="Meldrim J."/>
            <person name="Meneus L."/>
            <person name="Mihai O."/>
            <person name="Mihalev A."/>
            <person name="Mihova T."/>
            <person name="Mittelman R."/>
            <person name="Mlenga V."/>
            <person name="Montmayeur A."/>
            <person name="Mulrain L."/>
            <person name="Navidi A."/>
            <person name="Naylor J."/>
            <person name="Negash T."/>
            <person name="Nguyen T."/>
            <person name="Nguyen N."/>
            <person name="Nicol R."/>
            <person name="Norbu C."/>
            <person name="Norbu N."/>
            <person name="Novod N."/>
            <person name="O'Neill B."/>
            <person name="Osman S."/>
            <person name="Markiewicz E."/>
            <person name="Oyono O.L."/>
            <person name="Patti C."/>
            <person name="Phunkhang P."/>
            <person name="Pierre F."/>
            <person name="Priest M."/>
            <person name="Raghuraman S."/>
            <person name="Rege F."/>
            <person name="Reyes R."/>
            <person name="Rise C."/>
            <person name="Rogov P."/>
            <person name="Ross K."/>
            <person name="Ryan E."/>
            <person name="Settipalli S."/>
            <person name="Shea T."/>
            <person name="Sherpa N."/>
            <person name="Shi L."/>
            <person name="Shih D."/>
            <person name="Sparrow T."/>
            <person name="Spaulding J."/>
            <person name="Stalker J."/>
            <person name="Stange-Thomann N."/>
            <person name="Stavropoulos S."/>
            <person name="Stone C."/>
            <person name="Strader C."/>
            <person name="Tesfaye S."/>
            <person name="Thomson T."/>
            <person name="Thoulutsang Y."/>
            <person name="Thoulutsang D."/>
            <person name="Topham K."/>
            <person name="Topping I."/>
            <person name="Tsamla T."/>
            <person name="Vassiliev H."/>
            <person name="Vo A."/>
            <person name="Wangchuk T."/>
            <person name="Wangdi T."/>
            <person name="Weiand M."/>
            <person name="Wilkinson J."/>
            <person name="Wilson A."/>
            <person name="Yadav S."/>
            <person name="Young G."/>
            <person name="Yu Q."/>
            <person name="Zembek L."/>
            <person name="Zhong D."/>
            <person name="Zimmer A."/>
            <person name="Zwirko Z."/>
            <person name="Jaffe D.B."/>
            <person name="Alvarez P."/>
            <person name="Brockman W."/>
            <person name="Butler J."/>
            <person name="Chin C."/>
            <person name="Gnerre S."/>
            <person name="MacCallum I."/>
            <person name="Graves J.A."/>
            <person name="Ponting C.P."/>
            <person name="Breen M."/>
            <person name="Samollow P.B."/>
            <person name="Lander E.S."/>
            <person name="Lindblad-Toh K."/>
        </authorList>
    </citation>
    <scope>NUCLEOTIDE SEQUENCE [LARGE SCALE GENOMIC DNA]</scope>
</reference>
<organism evidence="1 2">
    <name type="scientific">Monodelphis domestica</name>
    <name type="common">Gray short-tailed opossum</name>
    <dbReference type="NCBI Taxonomy" id="13616"/>
    <lineage>
        <taxon>Eukaryota</taxon>
        <taxon>Metazoa</taxon>
        <taxon>Chordata</taxon>
        <taxon>Craniata</taxon>
        <taxon>Vertebrata</taxon>
        <taxon>Euteleostomi</taxon>
        <taxon>Mammalia</taxon>
        <taxon>Metatheria</taxon>
        <taxon>Didelphimorphia</taxon>
        <taxon>Didelphidae</taxon>
        <taxon>Monodelphis</taxon>
    </lineage>
</organism>
<proteinExistence type="predicted"/>
<protein>
    <submittedName>
        <fullName evidence="1">Uncharacterized protein</fullName>
    </submittedName>
</protein>
<dbReference type="Bgee" id="ENSMODG00000029142">
    <property type="expression patterns" value="Expressed in testis and 7 other cell types or tissues"/>
</dbReference>
<evidence type="ECO:0000313" key="2">
    <source>
        <dbReference type="Proteomes" id="UP000002280"/>
    </source>
</evidence>
<dbReference type="GeneTree" id="ENSGT00640000092813"/>
<reference evidence="1" key="2">
    <citation type="submission" date="2025-08" db="UniProtKB">
        <authorList>
            <consortium name="Ensembl"/>
        </authorList>
    </citation>
    <scope>IDENTIFICATION</scope>
</reference>
<dbReference type="FunCoup" id="A0A5F8GHA1">
    <property type="interactions" value="3263"/>
</dbReference>
<evidence type="ECO:0000313" key="1">
    <source>
        <dbReference type="Ensembl" id="ENSMODP00000046910.1"/>
    </source>
</evidence>
<sequence>MARVGGSDGEALAPRREMIEMNKELRRNRQEIVTGLNMFLEENEDDDACLEELEEEELDILQEEETETIGEDDSSKEVHNITRTPQKVSLRSISAMTDEERLMMRIKKFGIVSKDEFRKSPGASRFGFSMATGLQHENYLESMTTSEFLGKEKKATGTLWTPLIFLLTFCPQIL</sequence>
<dbReference type="Proteomes" id="UP000002280">
    <property type="component" value="Chromosome 4"/>
</dbReference>
<dbReference type="Ensembl" id="ENSMODT00000055402.1">
    <property type="protein sequence ID" value="ENSMODP00000046910.1"/>
    <property type="gene ID" value="ENSMODG00000029142.2"/>
</dbReference>
<reference evidence="1" key="3">
    <citation type="submission" date="2025-09" db="UniProtKB">
        <authorList>
            <consortium name="Ensembl"/>
        </authorList>
    </citation>
    <scope>IDENTIFICATION</scope>
</reference>
<accession>A0A5F8GHA1</accession>
<dbReference type="OMA" id="APRVEMI"/>
<dbReference type="InParanoid" id="A0A5F8GHA1"/>
<name>A0A5F8GHA1_MONDO</name>